<protein>
    <submittedName>
        <fullName evidence="1">Uncharacterized protein</fullName>
    </submittedName>
</protein>
<comment type="caution">
    <text evidence="1">The sequence shown here is derived from an EMBL/GenBank/DDBJ whole genome shotgun (WGS) entry which is preliminary data.</text>
</comment>
<name>A0A3A1P3Q9_9SPHN</name>
<evidence type="ECO:0000313" key="2">
    <source>
        <dbReference type="Proteomes" id="UP000265366"/>
    </source>
</evidence>
<dbReference type="EMBL" id="QXFM01000140">
    <property type="protein sequence ID" value="RIV80978.1"/>
    <property type="molecule type" value="Genomic_DNA"/>
</dbReference>
<dbReference type="Proteomes" id="UP000265366">
    <property type="component" value="Unassembled WGS sequence"/>
</dbReference>
<keyword evidence="2" id="KW-1185">Reference proteome</keyword>
<sequence>MRIDPCDHLGLTARTMSDEGAILTRIEIEIKAYILSQLYEEWSFPMLTRDHDGFDAFVLKPLIFDVRIRAGSIGHDRRTHVVPVKIPGDVTQRLANLIGRKKAAKPRFVVITAIERYPRLLEQKIDRRAMGGLRKVCELVGR</sequence>
<organism evidence="1 2">
    <name type="scientific">Aurantiacibacter xanthus</name>
    <dbReference type="NCBI Taxonomy" id="1784712"/>
    <lineage>
        <taxon>Bacteria</taxon>
        <taxon>Pseudomonadati</taxon>
        <taxon>Pseudomonadota</taxon>
        <taxon>Alphaproteobacteria</taxon>
        <taxon>Sphingomonadales</taxon>
        <taxon>Erythrobacteraceae</taxon>
        <taxon>Aurantiacibacter</taxon>
    </lineage>
</organism>
<dbReference type="AlphaFoldDB" id="A0A3A1P3Q9"/>
<gene>
    <name evidence="1" type="ORF">D2V17_19010</name>
</gene>
<accession>A0A3A1P3Q9</accession>
<evidence type="ECO:0000313" key="1">
    <source>
        <dbReference type="EMBL" id="RIV80978.1"/>
    </source>
</evidence>
<reference evidence="1 2" key="1">
    <citation type="submission" date="2018-08" db="EMBL/GenBank/DDBJ databases">
        <title>Erythrobacter zhengii sp.nov., a bacterium isolated from deep-sea sediment.</title>
        <authorList>
            <person name="Fang C."/>
            <person name="Wu Y.-H."/>
            <person name="Sun C."/>
            <person name="Wang H."/>
            <person name="Cheng H."/>
            <person name="Meng F.-X."/>
            <person name="Wang C.-S."/>
            <person name="Xu X.-W."/>
        </authorList>
    </citation>
    <scope>NUCLEOTIDE SEQUENCE [LARGE SCALE GENOMIC DNA]</scope>
    <source>
        <strain evidence="1 2">CCTCC AB 2015396</strain>
    </source>
</reference>
<proteinExistence type="predicted"/>